<dbReference type="AlphaFoldDB" id="A0A920CZ10"/>
<proteinExistence type="predicted"/>
<accession>A0A920CZ10</accession>
<evidence type="ECO:0008006" key="3">
    <source>
        <dbReference type="Google" id="ProtNLM"/>
    </source>
</evidence>
<keyword evidence="2" id="KW-1185">Reference proteome</keyword>
<evidence type="ECO:0000313" key="1">
    <source>
        <dbReference type="EMBL" id="GIP16958.1"/>
    </source>
</evidence>
<comment type="caution">
    <text evidence="1">The sequence shown here is derived from an EMBL/GenBank/DDBJ whole genome shotgun (WGS) entry which is preliminary data.</text>
</comment>
<protein>
    <recommendedName>
        <fullName evidence="3">GIY-YIG nuclease family protein</fullName>
    </recommendedName>
</protein>
<reference evidence="1" key="1">
    <citation type="submission" date="2021-03" db="EMBL/GenBank/DDBJ databases">
        <title>Antimicrobial resistance genes in bacteria isolated from Japanese honey, and their potential for conferring macrolide and lincosamide resistance in the American foulbrood pathogen Paenibacillus larvae.</title>
        <authorList>
            <person name="Okamoto M."/>
            <person name="Kumagai M."/>
            <person name="Kanamori H."/>
            <person name="Takamatsu D."/>
        </authorList>
    </citation>
    <scope>NUCLEOTIDE SEQUENCE</scope>
    <source>
        <strain evidence="1">J40TS1</strain>
    </source>
</reference>
<dbReference type="Proteomes" id="UP000683139">
    <property type="component" value="Unassembled WGS sequence"/>
</dbReference>
<organism evidence="1 2">
    <name type="scientific">Paenibacillus montaniterrae</name>
    <dbReference type="NCBI Taxonomy" id="429341"/>
    <lineage>
        <taxon>Bacteria</taxon>
        <taxon>Bacillati</taxon>
        <taxon>Bacillota</taxon>
        <taxon>Bacilli</taxon>
        <taxon>Bacillales</taxon>
        <taxon>Paenibacillaceae</taxon>
        <taxon>Paenibacillus</taxon>
    </lineage>
</organism>
<dbReference type="EMBL" id="BOSE01000004">
    <property type="protein sequence ID" value="GIP16958.1"/>
    <property type="molecule type" value="Genomic_DNA"/>
</dbReference>
<dbReference type="InterPro" id="IPR035901">
    <property type="entry name" value="GIY-YIG_endonuc_sf"/>
</dbReference>
<sequence>MNRRKELIEQYKQMKPDMGIFWICSKATNKCFIETSQNLKGKMNSTLFQLNAGSHPNQELQREWTASGADQFNIEILELLKYDKDETKTDYTEELEILRLMWEEKLKERKLEFYKKRAV</sequence>
<gene>
    <name evidence="1" type="ORF">J40TS1_26000</name>
</gene>
<name>A0A920CZ10_9BACL</name>
<dbReference type="RefSeq" id="WP_246563500.1">
    <property type="nucleotide sequence ID" value="NZ_BOSE01000004.1"/>
</dbReference>
<dbReference type="CDD" id="cd10451">
    <property type="entry name" value="GIY-YIG_LuxR_like"/>
    <property type="match status" value="1"/>
</dbReference>
<evidence type="ECO:0000313" key="2">
    <source>
        <dbReference type="Proteomes" id="UP000683139"/>
    </source>
</evidence>
<dbReference type="Gene3D" id="3.40.1440.10">
    <property type="entry name" value="GIY-YIG endonuclease"/>
    <property type="match status" value="1"/>
</dbReference>